<dbReference type="AlphaFoldDB" id="A0A2V3W638"/>
<dbReference type="Pfam" id="PF13076">
    <property type="entry name" value="Fur_reg_FbpA"/>
    <property type="match status" value="1"/>
</dbReference>
<proteinExistence type="predicted"/>
<keyword evidence="2" id="KW-1185">Reference proteome</keyword>
<protein>
    <submittedName>
        <fullName evidence="1">Fur-regulated basic protein A</fullName>
    </submittedName>
</protein>
<dbReference type="OrthoDB" id="2972281at2"/>
<dbReference type="RefSeq" id="WP_110394199.1">
    <property type="nucleotide sequence ID" value="NZ_JADIJL010000001.1"/>
</dbReference>
<gene>
    <name evidence="1" type="ORF">DFR56_102257</name>
</gene>
<organism evidence="1 2">
    <name type="scientific">Pseudogracilibacillus auburnensis</name>
    <dbReference type="NCBI Taxonomy" id="1494959"/>
    <lineage>
        <taxon>Bacteria</taxon>
        <taxon>Bacillati</taxon>
        <taxon>Bacillota</taxon>
        <taxon>Bacilli</taxon>
        <taxon>Bacillales</taxon>
        <taxon>Bacillaceae</taxon>
        <taxon>Pseudogracilibacillus</taxon>
    </lineage>
</organism>
<accession>A0A2V3W638</accession>
<comment type="caution">
    <text evidence="1">The sequence shown here is derived from an EMBL/GenBank/DDBJ whole genome shotgun (WGS) entry which is preliminary data.</text>
</comment>
<reference evidence="1 2" key="1">
    <citation type="submission" date="2018-05" db="EMBL/GenBank/DDBJ databases">
        <title>Genomic Encyclopedia of Type Strains, Phase IV (KMG-IV): sequencing the most valuable type-strain genomes for metagenomic binning, comparative biology and taxonomic classification.</title>
        <authorList>
            <person name="Goeker M."/>
        </authorList>
    </citation>
    <scope>NUCLEOTIDE SEQUENCE [LARGE SCALE GENOMIC DNA]</scope>
    <source>
        <strain evidence="1 2">DSM 28556</strain>
    </source>
</reference>
<dbReference type="Proteomes" id="UP000247978">
    <property type="component" value="Unassembled WGS sequence"/>
</dbReference>
<evidence type="ECO:0000313" key="2">
    <source>
        <dbReference type="Proteomes" id="UP000247978"/>
    </source>
</evidence>
<evidence type="ECO:0000313" key="1">
    <source>
        <dbReference type="EMBL" id="PXW89480.1"/>
    </source>
</evidence>
<dbReference type="InterPro" id="IPR025072">
    <property type="entry name" value="Fur_reg_FbpA"/>
</dbReference>
<dbReference type="EMBL" id="QJJQ01000002">
    <property type="protein sequence ID" value="PXW89480.1"/>
    <property type="molecule type" value="Genomic_DNA"/>
</dbReference>
<name>A0A2V3W638_9BACI</name>
<sequence>MAHIIQTTDKHRREILINKLIAFKIYKREDQHLYHMSLQELENKYQLFLTESHPHDGLGSLRIKWRKK</sequence>